<evidence type="ECO:0000259" key="1">
    <source>
        <dbReference type="Pfam" id="PF02210"/>
    </source>
</evidence>
<comment type="caution">
    <text evidence="2">The sequence shown here is derived from an EMBL/GenBank/DDBJ whole genome shotgun (WGS) entry which is preliminary data.</text>
</comment>
<sequence length="241" mass="27552">MSVDNASRESSGLTLIEKKIIRTVLILSRDPTQRSMTGYETFGIRLPVTQSFVGCLRNVYINEVSVLYKLAQEDPKCTYNGGDFPRYGCYSVAEVPISFPRSSSLLRWNSRDRKENLSTEFKIRTFHHNCILMSLELVARSRSGTDFDFGSIQLWILNKFPILKFTPSYKEDYAKQNVTVPLLVSDGQLHDIKVKLESSKVKLQVDGTSVYSKRYSDVLESKGPVILGYSFDLIDRKFIEF</sequence>
<feature type="domain" description="Laminin G" evidence="1">
    <location>
        <begin position="124"/>
        <end position="228"/>
    </location>
</feature>
<evidence type="ECO:0000313" key="2">
    <source>
        <dbReference type="EMBL" id="GFO19303.1"/>
    </source>
</evidence>
<dbReference type="Pfam" id="PF02210">
    <property type="entry name" value="Laminin_G_2"/>
    <property type="match status" value="1"/>
</dbReference>
<dbReference type="GO" id="GO:0016020">
    <property type="term" value="C:membrane"/>
    <property type="evidence" value="ECO:0007669"/>
    <property type="project" value="UniProtKB-SubCell"/>
</dbReference>
<dbReference type="InterPro" id="IPR001791">
    <property type="entry name" value="Laminin_G"/>
</dbReference>
<dbReference type="Proteomes" id="UP000735302">
    <property type="component" value="Unassembled WGS sequence"/>
</dbReference>
<dbReference type="PANTHER" id="PTHR15036">
    <property type="entry name" value="PIKACHURIN-LIKE PROTEIN"/>
    <property type="match status" value="1"/>
</dbReference>
<accession>A0AAV4BKH0</accession>
<dbReference type="InterPro" id="IPR013320">
    <property type="entry name" value="ConA-like_dom_sf"/>
</dbReference>
<dbReference type="InterPro" id="IPR050372">
    <property type="entry name" value="Neurexin-related_CASP"/>
</dbReference>
<dbReference type="SUPFAM" id="SSF49899">
    <property type="entry name" value="Concanavalin A-like lectins/glucanases"/>
    <property type="match status" value="1"/>
</dbReference>
<name>A0AAV4BKH0_9GAST</name>
<dbReference type="Gene3D" id="2.60.120.200">
    <property type="match status" value="1"/>
</dbReference>
<keyword evidence="3" id="KW-1185">Reference proteome</keyword>
<dbReference type="EMBL" id="BLXT01005065">
    <property type="protein sequence ID" value="GFO19303.1"/>
    <property type="molecule type" value="Genomic_DNA"/>
</dbReference>
<evidence type="ECO:0000313" key="3">
    <source>
        <dbReference type="Proteomes" id="UP000735302"/>
    </source>
</evidence>
<protein>
    <submittedName>
        <fullName evidence="2">Contactin-associated protein-like 5</fullName>
    </submittedName>
</protein>
<dbReference type="AlphaFoldDB" id="A0AAV4BKH0"/>
<gene>
    <name evidence="2" type="ORF">PoB_004580800</name>
</gene>
<dbReference type="PANTHER" id="PTHR15036:SF49">
    <property type="entry name" value="AXOTACTIN"/>
    <property type="match status" value="1"/>
</dbReference>
<dbReference type="CDD" id="cd00110">
    <property type="entry name" value="LamG"/>
    <property type="match status" value="1"/>
</dbReference>
<organism evidence="2 3">
    <name type="scientific">Plakobranchus ocellatus</name>
    <dbReference type="NCBI Taxonomy" id="259542"/>
    <lineage>
        <taxon>Eukaryota</taxon>
        <taxon>Metazoa</taxon>
        <taxon>Spiralia</taxon>
        <taxon>Lophotrochozoa</taxon>
        <taxon>Mollusca</taxon>
        <taxon>Gastropoda</taxon>
        <taxon>Heterobranchia</taxon>
        <taxon>Euthyneura</taxon>
        <taxon>Panpulmonata</taxon>
        <taxon>Sacoglossa</taxon>
        <taxon>Placobranchoidea</taxon>
        <taxon>Plakobranchidae</taxon>
        <taxon>Plakobranchus</taxon>
    </lineage>
</organism>
<reference evidence="2 3" key="1">
    <citation type="journal article" date="2021" name="Elife">
        <title>Chloroplast acquisition without the gene transfer in kleptoplastic sea slugs, Plakobranchus ocellatus.</title>
        <authorList>
            <person name="Maeda T."/>
            <person name="Takahashi S."/>
            <person name="Yoshida T."/>
            <person name="Shimamura S."/>
            <person name="Takaki Y."/>
            <person name="Nagai Y."/>
            <person name="Toyoda A."/>
            <person name="Suzuki Y."/>
            <person name="Arimoto A."/>
            <person name="Ishii H."/>
            <person name="Satoh N."/>
            <person name="Nishiyama T."/>
            <person name="Hasebe M."/>
            <person name="Maruyama T."/>
            <person name="Minagawa J."/>
            <person name="Obokata J."/>
            <person name="Shigenobu S."/>
        </authorList>
    </citation>
    <scope>NUCLEOTIDE SEQUENCE [LARGE SCALE GENOMIC DNA]</scope>
</reference>
<proteinExistence type="predicted"/>